<feature type="transmembrane region" description="Helical" evidence="6">
    <location>
        <begin position="215"/>
        <end position="233"/>
    </location>
</feature>
<comment type="similarity">
    <text evidence="2">Belongs to the TspO/BZRP family.</text>
</comment>
<dbReference type="KEGG" id="rfs:C1I64_18525"/>
<feature type="transmembrane region" description="Helical" evidence="6">
    <location>
        <begin position="188"/>
        <end position="208"/>
    </location>
</feature>
<evidence type="ECO:0000256" key="6">
    <source>
        <dbReference type="SAM" id="Phobius"/>
    </source>
</evidence>
<keyword evidence="3 6" id="KW-0812">Transmembrane</keyword>
<evidence type="ECO:0000313" key="7">
    <source>
        <dbReference type="EMBL" id="AZZ53828.1"/>
    </source>
</evidence>
<dbReference type="Pfam" id="PF03073">
    <property type="entry name" value="TspO_MBR"/>
    <property type="match status" value="1"/>
</dbReference>
<keyword evidence="5 6" id="KW-0472">Membrane</keyword>
<dbReference type="InterPro" id="IPR038330">
    <property type="entry name" value="TspO/MBR-related_sf"/>
</dbReference>
<evidence type="ECO:0000256" key="4">
    <source>
        <dbReference type="ARBA" id="ARBA00022989"/>
    </source>
</evidence>
<dbReference type="AlphaFoldDB" id="A0A3T0T5D6"/>
<evidence type="ECO:0000313" key="8">
    <source>
        <dbReference type="Proteomes" id="UP000285317"/>
    </source>
</evidence>
<dbReference type="EMBL" id="CP028137">
    <property type="protein sequence ID" value="AZZ53828.1"/>
    <property type="molecule type" value="Genomic_DNA"/>
</dbReference>
<dbReference type="Proteomes" id="UP000285317">
    <property type="component" value="Chromosome"/>
</dbReference>
<dbReference type="GO" id="GO:0016020">
    <property type="term" value="C:membrane"/>
    <property type="evidence" value="ECO:0007669"/>
    <property type="project" value="UniProtKB-SubCell"/>
</dbReference>
<dbReference type="RefSeq" id="WP_127888221.1">
    <property type="nucleotide sequence ID" value="NZ_CP028137.1"/>
</dbReference>
<comment type="subcellular location">
    <subcellularLocation>
        <location evidence="1">Membrane</location>
        <topology evidence="1">Multi-pass membrane protein</topology>
    </subcellularLocation>
</comment>
<feature type="transmembrane region" description="Helical" evidence="6">
    <location>
        <begin position="239"/>
        <end position="259"/>
    </location>
</feature>
<gene>
    <name evidence="7" type="ORF">C1I64_18525</name>
</gene>
<evidence type="ECO:0000256" key="2">
    <source>
        <dbReference type="ARBA" id="ARBA00007524"/>
    </source>
</evidence>
<dbReference type="PANTHER" id="PTHR33802:SF1">
    <property type="entry name" value="XK-RELATED PROTEIN"/>
    <property type="match status" value="1"/>
</dbReference>
<feature type="transmembrane region" description="Helical" evidence="6">
    <location>
        <begin position="117"/>
        <end position="138"/>
    </location>
</feature>
<dbReference type="InterPro" id="IPR004307">
    <property type="entry name" value="TspO_MBR"/>
</dbReference>
<name>A0A3T0T5D6_9MICO</name>
<organism evidence="7 8">
    <name type="scientific">Rathayibacter festucae DSM 15932</name>
    <dbReference type="NCBI Taxonomy" id="1328866"/>
    <lineage>
        <taxon>Bacteria</taxon>
        <taxon>Bacillati</taxon>
        <taxon>Actinomycetota</taxon>
        <taxon>Actinomycetes</taxon>
        <taxon>Micrococcales</taxon>
        <taxon>Microbacteriaceae</taxon>
        <taxon>Rathayibacter</taxon>
    </lineage>
</organism>
<evidence type="ECO:0000256" key="3">
    <source>
        <dbReference type="ARBA" id="ARBA00022692"/>
    </source>
</evidence>
<dbReference type="PANTHER" id="PTHR33802">
    <property type="entry name" value="SI:CH211-161H7.5-RELATED"/>
    <property type="match status" value="1"/>
</dbReference>
<proteinExistence type="inferred from homology"/>
<dbReference type="Gene3D" id="1.20.1260.100">
    <property type="entry name" value="TspO/MBR protein"/>
    <property type="match status" value="1"/>
</dbReference>
<protein>
    <recommendedName>
        <fullName evidence="9">Tryptophan-rich sensory protein</fullName>
    </recommendedName>
</protein>
<evidence type="ECO:0000256" key="5">
    <source>
        <dbReference type="ARBA" id="ARBA00023136"/>
    </source>
</evidence>
<feature type="transmembrane region" description="Helical" evidence="6">
    <location>
        <begin position="61"/>
        <end position="82"/>
    </location>
</feature>
<keyword evidence="4 6" id="KW-1133">Transmembrane helix</keyword>
<evidence type="ECO:0008006" key="9">
    <source>
        <dbReference type="Google" id="ProtNLM"/>
    </source>
</evidence>
<feature type="transmembrane region" description="Helical" evidence="6">
    <location>
        <begin position="94"/>
        <end position="111"/>
    </location>
</feature>
<feature type="transmembrane region" description="Helical" evidence="6">
    <location>
        <begin position="159"/>
        <end position="182"/>
    </location>
</feature>
<evidence type="ECO:0000256" key="1">
    <source>
        <dbReference type="ARBA" id="ARBA00004141"/>
    </source>
</evidence>
<feature type="transmembrane region" description="Helical" evidence="6">
    <location>
        <begin position="18"/>
        <end position="41"/>
    </location>
</feature>
<reference evidence="7 8" key="1">
    <citation type="submission" date="2018-03" db="EMBL/GenBank/DDBJ databases">
        <title>Bacteriophage NCPPB3778 and a type I-E CRISPR drive the evolution of the US Biological Select Agent, Rathayibacter toxicus.</title>
        <authorList>
            <person name="Davis E.W.II."/>
            <person name="Tabima J.F."/>
            <person name="Weisberg A.J."/>
            <person name="Dantas Lopes L."/>
            <person name="Wiseman M.S."/>
            <person name="Wiseman M.S."/>
            <person name="Pupko T."/>
            <person name="Belcher M.S."/>
            <person name="Sechler A.J."/>
            <person name="Tancos M.A."/>
            <person name="Schroeder B.K."/>
            <person name="Murray T.D."/>
            <person name="Luster D.G."/>
            <person name="Schneider W.L."/>
            <person name="Rogers E."/>
            <person name="Andreote F.D."/>
            <person name="Grunwald N.J."/>
            <person name="Putnam M.L."/>
            <person name="Chang J.H."/>
        </authorList>
    </citation>
    <scope>NUCLEOTIDE SEQUENCE [LARGE SCALE GENOMIC DNA]</scope>
    <source>
        <strain evidence="7 8">DSM 15932</strain>
    </source>
</reference>
<sequence length="275" mass="27647">MTATTSPTRADRIRQSTVAVSAVLAVIGSFIGSGAAGGTQIQDAAGGALSASSTPVAPDGPAFAIWSVIYAGLLGYAIWQFLPSQTTRTRHRRLGYWAAASLLLNAAWILVVQAGLLALSVVVIALLLSVLARIFVLLRSTRTGGVVDAVLTDGTFGLYLGWVCVATVANVTAGLVGAGIGSADGPGAAPWAVVVLIVAALIGVLIAVTGRGRIAPMLSLCWGLAWVAVGRFSGELVSIPAGTAALIAAAVVLVATLLLRVAAARRTGTARVAAA</sequence>
<accession>A0A3T0T5D6</accession>